<dbReference type="Proteomes" id="UP000290288">
    <property type="component" value="Unassembled WGS sequence"/>
</dbReference>
<organism evidence="4 5">
    <name type="scientific">Candolleomyces aberdarensis</name>
    <dbReference type="NCBI Taxonomy" id="2316362"/>
    <lineage>
        <taxon>Eukaryota</taxon>
        <taxon>Fungi</taxon>
        <taxon>Dikarya</taxon>
        <taxon>Basidiomycota</taxon>
        <taxon>Agaricomycotina</taxon>
        <taxon>Agaricomycetes</taxon>
        <taxon>Agaricomycetidae</taxon>
        <taxon>Agaricales</taxon>
        <taxon>Agaricineae</taxon>
        <taxon>Psathyrellaceae</taxon>
        <taxon>Candolleomyces</taxon>
    </lineage>
</organism>
<evidence type="ECO:0000259" key="3">
    <source>
        <dbReference type="Pfam" id="PF24883"/>
    </source>
</evidence>
<evidence type="ECO:0000256" key="2">
    <source>
        <dbReference type="SAM" id="MobiDB-lite"/>
    </source>
</evidence>
<name>A0A4Q2DD10_9AGAR</name>
<protein>
    <recommendedName>
        <fullName evidence="3">Nephrocystin 3-like N-terminal domain-containing protein</fullName>
    </recommendedName>
</protein>
<reference evidence="4 5" key="1">
    <citation type="submission" date="2019-01" db="EMBL/GenBank/DDBJ databases">
        <title>Draft genome sequence of Psathyrella aberdarensis IHI B618.</title>
        <authorList>
            <person name="Buettner E."/>
            <person name="Kellner H."/>
        </authorList>
    </citation>
    <scope>NUCLEOTIDE SEQUENCE [LARGE SCALE GENOMIC DNA]</scope>
    <source>
        <strain evidence="4 5">IHI B618</strain>
    </source>
</reference>
<evidence type="ECO:0000256" key="1">
    <source>
        <dbReference type="ARBA" id="ARBA00022737"/>
    </source>
</evidence>
<feature type="compositionally biased region" description="Low complexity" evidence="2">
    <location>
        <begin position="92"/>
        <end position="104"/>
    </location>
</feature>
<dbReference type="InterPro" id="IPR036537">
    <property type="entry name" value="Adaptor_Cbl_N_dom_sf"/>
</dbReference>
<sequence length="664" mass="72342">MDKVESGVRSMLCISDPEEGEIREVRLDIEGPGATGDNNHNAAIGTAAEAEEATAPASSGAQASETTQLVVETTPPAIRIEDPAMDEQSVVPPDTTTSSATPAPMLTEEQAIDDSSSLVAHDNAKTSKSSKSWAVTKGAFKIALGTAATLVPEPFKGPAEALLKVVDAVEKASSVKEEVKILKERCDLLGISIVNAVKGKDEGLLSEDLKKSIGRLVEGMWDTLKDVNLEQSKGLTVFVLAEDDIDVLKKANKRLDELLQCFWIENHIAGTIVLQDLLLAVQDQTGWMHGFSQTINQHVKNSTLYQLKRVSGAAYNSQDVAAKIMPCFKGTRFTLLANIGHWMGGTTTDSPSPPLYILDGIAGIGKSTVALTVAQRAAGMNSLGASFFFSRDEIERARSLGFVQTIAYQLARYDTTYGEPVPAAIDNNPEVLDQILNEQFRVLVAGPLFPLLQKRVTPLVLVFDALDECVEPDASAILELIIYSVSQLPNVKVLLTTRPELKLRSKYMGRANANIPHLQEIEDLIVEQDIRLYVDYSLSPENIQKALGDSYDTAWKPSQKAKDKLVQLSGKLFIFASTAVKFILDDCHLDPEDQLEILFKNSQSIPTSQLDSLYLHVLESAKPAQNAENWLSKFQLIVGATLFLQTPLSIIIFAKLLGQKENAI</sequence>
<dbReference type="Gene3D" id="3.40.50.300">
    <property type="entry name" value="P-loop containing nucleotide triphosphate hydrolases"/>
    <property type="match status" value="1"/>
</dbReference>
<dbReference type="GO" id="GO:0007166">
    <property type="term" value="P:cell surface receptor signaling pathway"/>
    <property type="evidence" value="ECO:0007669"/>
    <property type="project" value="InterPro"/>
</dbReference>
<comment type="caution">
    <text evidence="4">The sequence shown here is derived from an EMBL/GenBank/DDBJ whole genome shotgun (WGS) entry which is preliminary data.</text>
</comment>
<dbReference type="Pfam" id="PF24883">
    <property type="entry name" value="NPHP3_N"/>
    <property type="match status" value="1"/>
</dbReference>
<evidence type="ECO:0000313" key="4">
    <source>
        <dbReference type="EMBL" id="RXW16716.1"/>
    </source>
</evidence>
<dbReference type="InterPro" id="IPR056884">
    <property type="entry name" value="NPHP3-like_N"/>
</dbReference>
<feature type="region of interest" description="Disordered" evidence="2">
    <location>
        <begin position="30"/>
        <end position="68"/>
    </location>
</feature>
<accession>A0A4Q2DD10</accession>
<feature type="compositionally biased region" description="Low complexity" evidence="2">
    <location>
        <begin position="42"/>
        <end position="61"/>
    </location>
</feature>
<gene>
    <name evidence="4" type="ORF">EST38_g9130</name>
</gene>
<proteinExistence type="predicted"/>
<dbReference type="OrthoDB" id="3228837at2759"/>
<feature type="domain" description="Nephrocystin 3-like N-terminal" evidence="3">
    <location>
        <begin position="350"/>
        <end position="498"/>
    </location>
</feature>
<dbReference type="EMBL" id="SDEE01000408">
    <property type="protein sequence ID" value="RXW16716.1"/>
    <property type="molecule type" value="Genomic_DNA"/>
</dbReference>
<dbReference type="InterPro" id="IPR027417">
    <property type="entry name" value="P-loop_NTPase"/>
</dbReference>
<evidence type="ECO:0000313" key="5">
    <source>
        <dbReference type="Proteomes" id="UP000290288"/>
    </source>
</evidence>
<feature type="region of interest" description="Disordered" evidence="2">
    <location>
        <begin position="81"/>
        <end position="104"/>
    </location>
</feature>
<keyword evidence="5" id="KW-1185">Reference proteome</keyword>
<keyword evidence="1" id="KW-0677">Repeat</keyword>
<dbReference type="SUPFAM" id="SSF52540">
    <property type="entry name" value="P-loop containing nucleoside triphosphate hydrolases"/>
    <property type="match status" value="1"/>
</dbReference>
<dbReference type="InterPro" id="IPR059179">
    <property type="entry name" value="MLKL-like_MCAfunc"/>
</dbReference>
<dbReference type="CDD" id="cd21037">
    <property type="entry name" value="MLKL_NTD"/>
    <property type="match status" value="1"/>
</dbReference>
<dbReference type="Gene3D" id="1.20.930.20">
    <property type="entry name" value="Adaptor protein Cbl, N-terminal domain"/>
    <property type="match status" value="1"/>
</dbReference>
<dbReference type="STRING" id="2316362.A0A4Q2DD10"/>
<dbReference type="AlphaFoldDB" id="A0A4Q2DD10"/>
<dbReference type="PANTHER" id="PTHR10039">
    <property type="entry name" value="AMELOGENIN"/>
    <property type="match status" value="1"/>
</dbReference>